<organism evidence="1 2">
    <name type="scientific">Bacteroides fragilis str. 1007-1-F #10</name>
    <dbReference type="NCBI Taxonomy" id="1339295"/>
    <lineage>
        <taxon>Bacteria</taxon>
        <taxon>Pseudomonadati</taxon>
        <taxon>Bacteroidota</taxon>
        <taxon>Bacteroidia</taxon>
        <taxon>Bacteroidales</taxon>
        <taxon>Bacteroidaceae</taxon>
        <taxon>Bacteroides</taxon>
    </lineage>
</organism>
<accession>A0AAN4MWX1</accession>
<evidence type="ECO:0000313" key="1">
    <source>
        <dbReference type="EMBL" id="EYA13138.1"/>
    </source>
</evidence>
<dbReference type="Proteomes" id="UP000022433">
    <property type="component" value="Unassembled WGS sequence"/>
</dbReference>
<name>A0AAN4MWX1_BACFG</name>
<gene>
    <name evidence="1" type="ORF">M104_3797</name>
</gene>
<reference evidence="1 2" key="1">
    <citation type="submission" date="2014-02" db="EMBL/GenBank/DDBJ databases">
        <authorList>
            <person name="Sears C."/>
            <person name="Carroll K."/>
            <person name="Sack B.R."/>
            <person name="Qadri F."/>
            <person name="Myers L.L."/>
            <person name="Chung G.-T."/>
            <person name="Escheverria P."/>
            <person name="Fraser C.M."/>
            <person name="Sadzewicz L."/>
            <person name="Shefchek K.A."/>
            <person name="Tallon L."/>
            <person name="Das S.P."/>
            <person name="Daugherty S."/>
            <person name="Mongodin E.F."/>
        </authorList>
    </citation>
    <scope>NUCLEOTIDE SEQUENCE [LARGE SCALE GENOMIC DNA]</scope>
    <source>
        <strain evidence="1 2">1007-1-F #10</strain>
    </source>
</reference>
<dbReference type="AlphaFoldDB" id="A0AAN4MWX1"/>
<dbReference type="EMBL" id="JGEA01000032">
    <property type="protein sequence ID" value="EYA13138.1"/>
    <property type="molecule type" value="Genomic_DNA"/>
</dbReference>
<evidence type="ECO:0000313" key="2">
    <source>
        <dbReference type="Proteomes" id="UP000022433"/>
    </source>
</evidence>
<proteinExistence type="predicted"/>
<comment type="caution">
    <text evidence="1">The sequence shown here is derived from an EMBL/GenBank/DDBJ whole genome shotgun (WGS) entry which is preliminary data.</text>
</comment>
<sequence length="42" mass="4635">MGKPKDSVSDCEFIVYEITTVVAEGPRTKVGGKLFDCYPPTR</sequence>
<protein>
    <submittedName>
        <fullName evidence="1">Uncharacterized protein</fullName>
    </submittedName>
</protein>